<sequence length="332" mass="38488">MINKSTNLVFILMLMLSVLISISSNSWFTVWMGMEINMMAFIPIILEKKNMMSKEATLTYFMTQTIASMLLMLSIIMMKMAILININSPLMMSALMMKSGISPFHFWMPKVMEGLNWTNCLILMTLQKITPLLMMSMIIKMNFMMITSMLLSVMVGAIGGINQTSLRKLMAYSSISNNGWMLVAMNYSEILWINYFIMYIIMSVIMTMSMNKYKVFTMNQLMSMNEKLSMKIMLFINMLSISGLPPMMGFLPKWMVIQYSMMNNSLMLMMSLIMMTLITVYYYLRIMYSTMLLTNLNPKWSLMINKKNYIIMTTSMMSIIGLTMVSMILSLY</sequence>
<keyword evidence="10 18" id="KW-1278">Translocase</keyword>
<geneLocation type="mitochondrion" evidence="20"/>
<dbReference type="AlphaFoldDB" id="A0A8E5K099"/>
<keyword evidence="15 18" id="KW-0496">Mitochondrion</keyword>
<keyword evidence="11 18" id="KW-0249">Electron transport</keyword>
<keyword evidence="13 18" id="KW-0520">NAD</keyword>
<evidence type="ECO:0000256" key="12">
    <source>
        <dbReference type="ARBA" id="ARBA00022989"/>
    </source>
</evidence>
<protein>
    <recommendedName>
        <fullName evidence="5 18">NADH-ubiquinone oxidoreductase chain 2</fullName>
        <ecNumber evidence="4 18">7.1.1.2</ecNumber>
    </recommendedName>
</protein>
<dbReference type="EMBL" id="MW915467">
    <property type="protein sequence ID" value="QVD43184.1"/>
    <property type="molecule type" value="Genomic_DNA"/>
</dbReference>
<evidence type="ECO:0000256" key="14">
    <source>
        <dbReference type="ARBA" id="ARBA00023075"/>
    </source>
</evidence>
<evidence type="ECO:0000256" key="18">
    <source>
        <dbReference type="RuleBase" id="RU003403"/>
    </source>
</evidence>
<dbReference type="RefSeq" id="YP_010181523.1">
    <property type="nucleotide sequence ID" value="NC_058255.1"/>
</dbReference>
<evidence type="ECO:0000256" key="15">
    <source>
        <dbReference type="ARBA" id="ARBA00023128"/>
    </source>
</evidence>
<keyword evidence="8 18" id="KW-0812">Transmembrane</keyword>
<dbReference type="GO" id="GO:0005743">
    <property type="term" value="C:mitochondrial inner membrane"/>
    <property type="evidence" value="ECO:0007669"/>
    <property type="project" value="UniProtKB-SubCell"/>
</dbReference>
<keyword evidence="6" id="KW-0813">Transport</keyword>
<comment type="similarity">
    <text evidence="3 18">Belongs to the complex I subunit 2 family.</text>
</comment>
<evidence type="ECO:0000256" key="6">
    <source>
        <dbReference type="ARBA" id="ARBA00022448"/>
    </source>
</evidence>
<feature type="transmembrane region" description="Helical" evidence="18">
    <location>
        <begin position="58"/>
        <end position="84"/>
    </location>
</feature>
<evidence type="ECO:0000256" key="13">
    <source>
        <dbReference type="ARBA" id="ARBA00023027"/>
    </source>
</evidence>
<proteinExistence type="inferred from homology"/>
<feature type="transmembrane region" description="Helical" evidence="18">
    <location>
        <begin position="138"/>
        <end position="161"/>
    </location>
</feature>
<evidence type="ECO:0000256" key="8">
    <source>
        <dbReference type="ARBA" id="ARBA00022692"/>
    </source>
</evidence>
<dbReference type="Pfam" id="PF00361">
    <property type="entry name" value="Proton_antipo_M"/>
    <property type="match status" value="1"/>
</dbReference>
<evidence type="ECO:0000259" key="19">
    <source>
        <dbReference type="Pfam" id="PF00361"/>
    </source>
</evidence>
<dbReference type="GeneID" id="68207316"/>
<evidence type="ECO:0000256" key="17">
    <source>
        <dbReference type="ARBA" id="ARBA00049551"/>
    </source>
</evidence>
<evidence type="ECO:0000256" key="3">
    <source>
        <dbReference type="ARBA" id="ARBA00007012"/>
    </source>
</evidence>
<evidence type="ECO:0000313" key="20">
    <source>
        <dbReference type="EMBL" id="QVD43184.1"/>
    </source>
</evidence>
<feature type="transmembrane region" description="Helical" evidence="18">
    <location>
        <begin position="266"/>
        <end position="284"/>
    </location>
</feature>
<feature type="transmembrane region" description="Helical" evidence="18">
    <location>
        <begin position="190"/>
        <end position="211"/>
    </location>
</feature>
<dbReference type="InterPro" id="IPR001750">
    <property type="entry name" value="ND/Mrp_TM"/>
</dbReference>
<feature type="transmembrane region" description="Helical" evidence="18">
    <location>
        <begin position="7"/>
        <end position="22"/>
    </location>
</feature>
<organism evidence="20">
    <name type="scientific">Eurycantha calcarata</name>
    <dbReference type="NCBI Taxonomy" id="93610"/>
    <lineage>
        <taxon>Eukaryota</taxon>
        <taxon>Metazoa</taxon>
        <taxon>Ecdysozoa</taxon>
        <taxon>Arthropoda</taxon>
        <taxon>Hexapoda</taxon>
        <taxon>Insecta</taxon>
        <taxon>Pterygota</taxon>
        <taxon>Neoptera</taxon>
        <taxon>Polyneoptera</taxon>
        <taxon>Phasmatodea</taxon>
        <taxon>Verophasmatodea</taxon>
        <taxon>Anareolatae</taxon>
        <taxon>Phasmatidae</taxon>
        <taxon>Eurycanthinae</taxon>
        <taxon>Eurycantha</taxon>
    </lineage>
</organism>
<evidence type="ECO:0000256" key="4">
    <source>
        <dbReference type="ARBA" id="ARBA00012944"/>
    </source>
</evidence>
<dbReference type="PANTHER" id="PTHR46552:SF1">
    <property type="entry name" value="NADH-UBIQUINONE OXIDOREDUCTASE CHAIN 2"/>
    <property type="match status" value="1"/>
</dbReference>
<dbReference type="InterPro" id="IPR003917">
    <property type="entry name" value="NADH_UbQ_OxRdtase_chain2"/>
</dbReference>
<evidence type="ECO:0000256" key="11">
    <source>
        <dbReference type="ARBA" id="ARBA00022982"/>
    </source>
</evidence>
<evidence type="ECO:0000256" key="5">
    <source>
        <dbReference type="ARBA" id="ARBA00021008"/>
    </source>
</evidence>
<evidence type="ECO:0000256" key="9">
    <source>
        <dbReference type="ARBA" id="ARBA00022792"/>
    </source>
</evidence>
<evidence type="ECO:0000256" key="1">
    <source>
        <dbReference type="ARBA" id="ARBA00003257"/>
    </source>
</evidence>
<keyword evidence="16 18" id="KW-0472">Membrane</keyword>
<comment type="catalytic activity">
    <reaction evidence="17 18">
        <text>a ubiquinone + NADH + 5 H(+)(in) = a ubiquinol + NAD(+) + 4 H(+)(out)</text>
        <dbReference type="Rhea" id="RHEA:29091"/>
        <dbReference type="Rhea" id="RHEA-COMP:9565"/>
        <dbReference type="Rhea" id="RHEA-COMP:9566"/>
        <dbReference type="ChEBI" id="CHEBI:15378"/>
        <dbReference type="ChEBI" id="CHEBI:16389"/>
        <dbReference type="ChEBI" id="CHEBI:17976"/>
        <dbReference type="ChEBI" id="CHEBI:57540"/>
        <dbReference type="ChEBI" id="CHEBI:57945"/>
        <dbReference type="EC" id="7.1.1.2"/>
    </reaction>
</comment>
<dbReference type="CTD" id="4536"/>
<evidence type="ECO:0000256" key="16">
    <source>
        <dbReference type="ARBA" id="ARBA00023136"/>
    </source>
</evidence>
<keyword evidence="9 18" id="KW-0999">Mitochondrion inner membrane</keyword>
<feature type="transmembrane region" description="Helical" evidence="18">
    <location>
        <begin position="309"/>
        <end position="331"/>
    </location>
</feature>
<evidence type="ECO:0000256" key="7">
    <source>
        <dbReference type="ARBA" id="ARBA00022660"/>
    </source>
</evidence>
<keyword evidence="12 18" id="KW-1133">Transmembrane helix</keyword>
<comment type="function">
    <text evidence="1">Core subunit of the mitochondrial membrane respiratory chain NADH dehydrogenase (Complex I) that is believed to belong to the minimal assembly required for catalysis. Complex I functions in the transfer of electrons from NADH to the respiratory chain. The immediate electron acceptor for the enzyme is believed to be ubiquinone.</text>
</comment>
<gene>
    <name evidence="20" type="primary">ND2</name>
</gene>
<reference evidence="20" key="2">
    <citation type="submission" date="2021-05" db="EMBL/GenBank/DDBJ databases">
        <title>The mitochondrial genome of Eurycantha calcarata (Phasmatodea: Lonchodidae) and its phylogeny.</title>
        <authorList>
            <person name="Xu K.-K."/>
            <person name="Cheng J.-H."/>
            <person name="Storey K.B."/>
            <person name="Zhang J.-Y."/>
            <person name="Yu D.-N."/>
            <person name="Guan J.-Y."/>
        </authorList>
    </citation>
    <scope>NUCLEOTIDE SEQUENCE</scope>
</reference>
<dbReference type="PANTHER" id="PTHR46552">
    <property type="entry name" value="NADH-UBIQUINONE OXIDOREDUCTASE CHAIN 2"/>
    <property type="match status" value="1"/>
</dbReference>
<dbReference type="InterPro" id="IPR050175">
    <property type="entry name" value="Complex_I_Subunit_2"/>
</dbReference>
<comment type="subcellular location">
    <subcellularLocation>
        <location evidence="2 18">Mitochondrion inner membrane</location>
        <topology evidence="2 18">Multi-pass membrane protein</topology>
    </subcellularLocation>
</comment>
<evidence type="ECO:0000256" key="10">
    <source>
        <dbReference type="ARBA" id="ARBA00022967"/>
    </source>
</evidence>
<dbReference type="PRINTS" id="PR01436">
    <property type="entry name" value="NADHDHGNASE2"/>
</dbReference>
<dbReference type="GO" id="GO:0008137">
    <property type="term" value="F:NADH dehydrogenase (ubiquinone) activity"/>
    <property type="evidence" value="ECO:0007669"/>
    <property type="project" value="UniProtKB-EC"/>
</dbReference>
<keyword evidence="14 18" id="KW-0830">Ubiquinone</keyword>
<feature type="domain" description="NADH:quinone oxidoreductase/Mrp antiporter transmembrane" evidence="19">
    <location>
        <begin position="24"/>
        <end position="279"/>
    </location>
</feature>
<keyword evidence="7 18" id="KW-0679">Respiratory chain</keyword>
<accession>A0A8E5K099</accession>
<reference evidence="20" key="1">
    <citation type="submission" date="2021-04" db="EMBL/GenBank/DDBJ databases">
        <authorList>
            <person name="Xu K."/>
            <person name="Cheng J."/>
        </authorList>
    </citation>
    <scope>NUCLEOTIDE SEQUENCE</scope>
</reference>
<comment type="function">
    <text evidence="18">Core subunit of the mitochondrial membrane respiratory chain NADH dehydrogenase (Complex I) which catalyzes electron transfer from NADH through the respiratory chain, using ubiquinone as an electron acceptor. Essential for the catalytic activity and assembly of complex I.</text>
</comment>
<name>A0A8E5K099_9NEOP</name>
<feature type="transmembrane region" description="Helical" evidence="18">
    <location>
        <begin position="232"/>
        <end position="251"/>
    </location>
</feature>
<dbReference type="EC" id="7.1.1.2" evidence="4 18"/>
<evidence type="ECO:0000256" key="2">
    <source>
        <dbReference type="ARBA" id="ARBA00004448"/>
    </source>
</evidence>
<dbReference type="GO" id="GO:0006120">
    <property type="term" value="P:mitochondrial electron transport, NADH to ubiquinone"/>
    <property type="evidence" value="ECO:0007669"/>
    <property type="project" value="InterPro"/>
</dbReference>